<dbReference type="GeneID" id="19334688"/>
<dbReference type="OrthoDB" id="3641178at2759"/>
<organism evidence="2 3">
    <name type="scientific">Pseudocercospora fijiensis (strain CIRAD86)</name>
    <name type="common">Black leaf streak disease fungus</name>
    <name type="synonym">Mycosphaerella fijiensis</name>
    <dbReference type="NCBI Taxonomy" id="383855"/>
    <lineage>
        <taxon>Eukaryota</taxon>
        <taxon>Fungi</taxon>
        <taxon>Dikarya</taxon>
        <taxon>Ascomycota</taxon>
        <taxon>Pezizomycotina</taxon>
        <taxon>Dothideomycetes</taxon>
        <taxon>Dothideomycetidae</taxon>
        <taxon>Mycosphaerellales</taxon>
        <taxon>Mycosphaerellaceae</taxon>
        <taxon>Pseudocercospora</taxon>
    </lineage>
</organism>
<dbReference type="AlphaFoldDB" id="M2YNZ9"/>
<evidence type="ECO:0000313" key="3">
    <source>
        <dbReference type="Proteomes" id="UP000016932"/>
    </source>
</evidence>
<feature type="region of interest" description="Disordered" evidence="1">
    <location>
        <begin position="31"/>
        <end position="71"/>
    </location>
</feature>
<proteinExistence type="predicted"/>
<dbReference type="KEGG" id="pfj:MYCFIDRAFT_183731"/>
<accession>M2YNZ9</accession>
<dbReference type="RefSeq" id="XP_007930189.1">
    <property type="nucleotide sequence ID" value="XM_007931998.1"/>
</dbReference>
<evidence type="ECO:0000256" key="1">
    <source>
        <dbReference type="SAM" id="MobiDB-lite"/>
    </source>
</evidence>
<sequence>MRRQIEAHLTMLYNSKDQLYQLQKEKKAAAEARMGAAMPGSARDSGKYFFSSPAPSRDRSPEAQPVPQSRSYWSFVPEDVRVDERRKRIEEGRQRKWTKKRFDPTRYQELCVKALAEL</sequence>
<reference evidence="2 3" key="1">
    <citation type="journal article" date="2012" name="PLoS Pathog.">
        <title>Diverse lifestyles and strategies of plant pathogenesis encoded in the genomes of eighteen Dothideomycetes fungi.</title>
        <authorList>
            <person name="Ohm R.A."/>
            <person name="Feau N."/>
            <person name="Henrissat B."/>
            <person name="Schoch C.L."/>
            <person name="Horwitz B.A."/>
            <person name="Barry K.W."/>
            <person name="Condon B.J."/>
            <person name="Copeland A.C."/>
            <person name="Dhillon B."/>
            <person name="Glaser F."/>
            <person name="Hesse C.N."/>
            <person name="Kosti I."/>
            <person name="LaButti K."/>
            <person name="Lindquist E.A."/>
            <person name="Lucas S."/>
            <person name="Salamov A.A."/>
            <person name="Bradshaw R.E."/>
            <person name="Ciuffetti L."/>
            <person name="Hamelin R.C."/>
            <person name="Kema G.H.J."/>
            <person name="Lawrence C."/>
            <person name="Scott J.A."/>
            <person name="Spatafora J.W."/>
            <person name="Turgeon B.G."/>
            <person name="de Wit P.J.G.M."/>
            <person name="Zhong S."/>
            <person name="Goodwin S.B."/>
            <person name="Grigoriev I.V."/>
        </authorList>
    </citation>
    <scope>NUCLEOTIDE SEQUENCE [LARGE SCALE GENOMIC DNA]</scope>
    <source>
        <strain evidence="2 3">CIRAD86</strain>
    </source>
</reference>
<protein>
    <submittedName>
        <fullName evidence="2">Uncharacterized protein</fullName>
    </submittedName>
</protein>
<keyword evidence="3" id="KW-1185">Reference proteome</keyword>
<gene>
    <name evidence="2" type="ORF">MYCFIDRAFT_183731</name>
</gene>
<dbReference type="HOGENOM" id="CLU_2074187_0_0_1"/>
<dbReference type="VEuPathDB" id="FungiDB:MYCFIDRAFT_183731"/>
<evidence type="ECO:0000313" key="2">
    <source>
        <dbReference type="EMBL" id="EME79480.1"/>
    </source>
</evidence>
<name>M2YNZ9_PSEFD</name>
<dbReference type="Proteomes" id="UP000016932">
    <property type="component" value="Unassembled WGS sequence"/>
</dbReference>
<dbReference type="EMBL" id="KB446562">
    <property type="protein sequence ID" value="EME79480.1"/>
    <property type="molecule type" value="Genomic_DNA"/>
</dbReference>